<accession>A0A371G7X0</accession>
<feature type="non-terminal residue" evidence="1">
    <location>
        <position position="1"/>
    </location>
</feature>
<reference evidence="1" key="1">
    <citation type="submission" date="2018-05" db="EMBL/GenBank/DDBJ databases">
        <title>Draft genome of Mucuna pruriens seed.</title>
        <authorList>
            <person name="Nnadi N.E."/>
            <person name="Vos R."/>
            <person name="Hasami M.H."/>
            <person name="Devisetty U.K."/>
            <person name="Aguiy J.C."/>
        </authorList>
    </citation>
    <scope>NUCLEOTIDE SEQUENCE [LARGE SCALE GENOMIC DNA]</scope>
    <source>
        <strain evidence="1">JCA_2017</strain>
    </source>
</reference>
<keyword evidence="2" id="KW-1185">Reference proteome</keyword>
<name>A0A371G7X0_MUCPR</name>
<evidence type="ECO:0000313" key="1">
    <source>
        <dbReference type="EMBL" id="RDX86649.1"/>
    </source>
</evidence>
<organism evidence="1 2">
    <name type="scientific">Mucuna pruriens</name>
    <name type="common">Velvet bean</name>
    <name type="synonym">Dolichos pruriens</name>
    <dbReference type="NCBI Taxonomy" id="157652"/>
    <lineage>
        <taxon>Eukaryota</taxon>
        <taxon>Viridiplantae</taxon>
        <taxon>Streptophyta</taxon>
        <taxon>Embryophyta</taxon>
        <taxon>Tracheophyta</taxon>
        <taxon>Spermatophyta</taxon>
        <taxon>Magnoliopsida</taxon>
        <taxon>eudicotyledons</taxon>
        <taxon>Gunneridae</taxon>
        <taxon>Pentapetalae</taxon>
        <taxon>rosids</taxon>
        <taxon>fabids</taxon>
        <taxon>Fabales</taxon>
        <taxon>Fabaceae</taxon>
        <taxon>Papilionoideae</taxon>
        <taxon>50 kb inversion clade</taxon>
        <taxon>NPAAA clade</taxon>
        <taxon>indigoferoid/millettioid clade</taxon>
        <taxon>Phaseoleae</taxon>
        <taxon>Mucuna</taxon>
    </lineage>
</organism>
<sequence>MGRPTLNKFKAVVSTYHQCMKYPIGLRVGSRIPVINVLDLDLNPRCQFEHERPHLVEEVKEVQIGTALGPEDEASLVNFLRKNCDVFA</sequence>
<dbReference type="Proteomes" id="UP000257109">
    <property type="component" value="Unassembled WGS sequence"/>
</dbReference>
<dbReference type="OrthoDB" id="2919534at2759"/>
<comment type="caution">
    <text evidence="1">The sequence shown here is derived from an EMBL/GenBank/DDBJ whole genome shotgun (WGS) entry which is preliminary data.</text>
</comment>
<dbReference type="AlphaFoldDB" id="A0A371G7X0"/>
<evidence type="ECO:0000313" key="2">
    <source>
        <dbReference type="Proteomes" id="UP000257109"/>
    </source>
</evidence>
<proteinExistence type="predicted"/>
<dbReference type="EMBL" id="QJKJ01006460">
    <property type="protein sequence ID" value="RDX86649.1"/>
    <property type="molecule type" value="Genomic_DNA"/>
</dbReference>
<gene>
    <name evidence="1" type="ORF">CR513_32012</name>
</gene>
<protein>
    <submittedName>
        <fullName evidence="1">Uncharacterized protein</fullName>
    </submittedName>
</protein>